<dbReference type="FunFam" id="3.30.70.270:FF:000001">
    <property type="entry name" value="Diguanylate cyclase domain protein"/>
    <property type="match status" value="1"/>
</dbReference>
<dbReference type="SMART" id="SM00267">
    <property type="entry name" value="GGDEF"/>
    <property type="match status" value="1"/>
</dbReference>
<dbReference type="InterPro" id="IPR050469">
    <property type="entry name" value="Diguanylate_Cyclase"/>
</dbReference>
<dbReference type="PANTHER" id="PTHR45138">
    <property type="entry name" value="REGULATORY COMPONENTS OF SENSORY TRANSDUCTION SYSTEM"/>
    <property type="match status" value="1"/>
</dbReference>
<evidence type="ECO:0000256" key="2">
    <source>
        <dbReference type="ARBA" id="ARBA00034247"/>
    </source>
</evidence>
<gene>
    <name evidence="3" type="ORF">CBP34_10255</name>
</gene>
<accession>A0A240U3I3</accession>
<accession>A0A240TWX6</accession>
<dbReference type="RefSeq" id="WP_086914079.1">
    <property type="nucleotide sequence ID" value="NZ_CP021359.1"/>
</dbReference>
<dbReference type="AlphaFoldDB" id="A0A240U3I3"/>
<dbReference type="PANTHER" id="PTHR45138:SF9">
    <property type="entry name" value="DIGUANYLATE CYCLASE DGCM-RELATED"/>
    <property type="match status" value="1"/>
</dbReference>
<organism evidence="3 4">
    <name type="scientific">Acidovorax carolinensis</name>
    <dbReference type="NCBI Taxonomy" id="553814"/>
    <lineage>
        <taxon>Bacteria</taxon>
        <taxon>Pseudomonadati</taxon>
        <taxon>Pseudomonadota</taxon>
        <taxon>Betaproteobacteria</taxon>
        <taxon>Burkholderiales</taxon>
        <taxon>Comamonadaceae</taxon>
        <taxon>Acidovorax</taxon>
    </lineage>
</organism>
<dbReference type="InterPro" id="IPR043128">
    <property type="entry name" value="Rev_trsase/Diguanyl_cyclase"/>
</dbReference>
<dbReference type="EMBL" id="CP021361">
    <property type="protein sequence ID" value="ART51963.1"/>
    <property type="molecule type" value="Genomic_DNA"/>
</dbReference>
<name>A0A240U3I3_9BURK</name>
<dbReference type="KEGG" id="acid:CBP33_10505"/>
<dbReference type="NCBIfam" id="TIGR00254">
    <property type="entry name" value="GGDEF"/>
    <property type="match status" value="1"/>
</dbReference>
<dbReference type="EC" id="2.7.7.65" evidence="1"/>
<evidence type="ECO:0000313" key="4">
    <source>
        <dbReference type="Proteomes" id="UP000194432"/>
    </source>
</evidence>
<proteinExistence type="predicted"/>
<protein>
    <recommendedName>
        <fullName evidence="1">diguanylate cyclase</fullName>
        <ecNumber evidence="1">2.7.7.65</ecNumber>
    </recommendedName>
</protein>
<dbReference type="InterPro" id="IPR000160">
    <property type="entry name" value="GGDEF_dom"/>
</dbReference>
<sequence>MKPILQNLVEMTGHRDHLRLEVSVLSTLQQLNSTTEVRALEVFTDGGTTHVRPRTWLQNGELVSTDSEAASDPHREPLHNYPALCQCIEKREIRATASVQKSRYTLWLPVWMHDKVSTCLEITQSRPFSAHKLDVIQGIFHVYQNYQSLLDYSERDALTGLLNRKTFDEQFSRNPTASLARRMSPAAAGVPDGDEASCGEPAVEQWLAVVDVDHFKQVNDRFGHLYGDEVLILIANILRSSFRSHDRIFRFGGEEFVVLLRSTNLATAHKVFNRFRLAVQEYHFPQVGQVTVSMGFVSTSRGSPVEILGQADQALYHAKENGRNQVCFYDDLVASGHLAAKVANDSVELF</sequence>
<dbReference type="PROSITE" id="PS50887">
    <property type="entry name" value="GGDEF"/>
    <property type="match status" value="1"/>
</dbReference>
<dbReference type="GO" id="GO:0052621">
    <property type="term" value="F:diguanylate cyclase activity"/>
    <property type="evidence" value="ECO:0007669"/>
    <property type="project" value="UniProtKB-EC"/>
</dbReference>
<evidence type="ECO:0000256" key="1">
    <source>
        <dbReference type="ARBA" id="ARBA00012528"/>
    </source>
</evidence>
<dbReference type="Pfam" id="PF00990">
    <property type="entry name" value="GGDEF"/>
    <property type="match status" value="1"/>
</dbReference>
<dbReference type="GO" id="GO:0005886">
    <property type="term" value="C:plasma membrane"/>
    <property type="evidence" value="ECO:0007669"/>
    <property type="project" value="TreeGrafter"/>
</dbReference>
<dbReference type="KEGG" id="acin:CBP34_10255"/>
<dbReference type="Proteomes" id="UP000194432">
    <property type="component" value="Chromosome 1"/>
</dbReference>
<evidence type="ECO:0000313" key="3">
    <source>
        <dbReference type="EMBL" id="ART51963.1"/>
    </source>
</evidence>
<dbReference type="GO" id="GO:1902201">
    <property type="term" value="P:negative regulation of bacterial-type flagellum-dependent cell motility"/>
    <property type="evidence" value="ECO:0007669"/>
    <property type="project" value="TreeGrafter"/>
</dbReference>
<keyword evidence="4" id="KW-1185">Reference proteome</keyword>
<dbReference type="InterPro" id="IPR029787">
    <property type="entry name" value="Nucleotide_cyclase"/>
</dbReference>
<comment type="catalytic activity">
    <reaction evidence="2">
        <text>2 GTP = 3',3'-c-di-GMP + 2 diphosphate</text>
        <dbReference type="Rhea" id="RHEA:24898"/>
        <dbReference type="ChEBI" id="CHEBI:33019"/>
        <dbReference type="ChEBI" id="CHEBI:37565"/>
        <dbReference type="ChEBI" id="CHEBI:58805"/>
        <dbReference type="EC" id="2.7.7.65"/>
    </reaction>
</comment>
<reference evidence="3 4" key="1">
    <citation type="submission" date="2017-05" db="EMBL/GenBank/DDBJ databases">
        <title>Polyphasic characterization of four soil-derived phenanthrene-degrading Acidovorax strains and proposal of Acidovorax phenanthrenivorans sp. nov.</title>
        <authorList>
            <person name="Singleton D.R."/>
            <person name="Lee J."/>
            <person name="Dickey A.N."/>
            <person name="Stroud A."/>
            <person name="Scholl E.H."/>
            <person name="Wright F.A."/>
            <person name="Aitken M.D."/>
        </authorList>
    </citation>
    <scope>NUCLEOTIDE SEQUENCE [LARGE SCALE GENOMIC DNA]</scope>
    <source>
        <strain evidence="3">NA3</strain>
    </source>
</reference>
<dbReference type="GO" id="GO:0043709">
    <property type="term" value="P:cell adhesion involved in single-species biofilm formation"/>
    <property type="evidence" value="ECO:0007669"/>
    <property type="project" value="TreeGrafter"/>
</dbReference>
<dbReference type="SUPFAM" id="SSF55073">
    <property type="entry name" value="Nucleotide cyclase"/>
    <property type="match status" value="1"/>
</dbReference>
<dbReference type="Gene3D" id="3.30.70.270">
    <property type="match status" value="1"/>
</dbReference>
<dbReference type="CDD" id="cd01949">
    <property type="entry name" value="GGDEF"/>
    <property type="match status" value="1"/>
</dbReference>